<gene>
    <name evidence="11" type="ORF">IC230_27870</name>
</gene>
<keyword evidence="4 7" id="KW-0812">Transmembrane</keyword>
<dbReference type="InterPro" id="IPR010920">
    <property type="entry name" value="LSM_dom_sf"/>
</dbReference>
<reference evidence="11" key="1">
    <citation type="submission" date="2020-09" db="EMBL/GenBank/DDBJ databases">
        <authorList>
            <person name="Kim M.K."/>
        </authorList>
    </citation>
    <scope>NUCLEOTIDE SEQUENCE</scope>
    <source>
        <strain evidence="11">BT704</strain>
    </source>
</reference>
<proteinExistence type="inferred from homology"/>
<protein>
    <submittedName>
        <fullName evidence="11">Mechanosensitive ion channel</fullName>
    </submittedName>
</protein>
<dbReference type="PANTHER" id="PTHR30347:SF1">
    <property type="entry name" value="MECHANOSENSITIVE CHANNEL MSCK"/>
    <property type="match status" value="1"/>
</dbReference>
<feature type="signal peptide" evidence="8">
    <location>
        <begin position="1"/>
        <end position="25"/>
    </location>
</feature>
<feature type="transmembrane region" description="Helical" evidence="7">
    <location>
        <begin position="324"/>
        <end position="346"/>
    </location>
</feature>
<organism evidence="11 12">
    <name type="scientific">Spirosoma validum</name>
    <dbReference type="NCBI Taxonomy" id="2771355"/>
    <lineage>
        <taxon>Bacteria</taxon>
        <taxon>Pseudomonadati</taxon>
        <taxon>Bacteroidota</taxon>
        <taxon>Cytophagia</taxon>
        <taxon>Cytophagales</taxon>
        <taxon>Cytophagaceae</taxon>
        <taxon>Spirosoma</taxon>
    </lineage>
</organism>
<comment type="similarity">
    <text evidence="2">Belongs to the MscS (TC 1.A.23) family.</text>
</comment>
<keyword evidence="5 7" id="KW-1133">Transmembrane helix</keyword>
<dbReference type="PANTHER" id="PTHR30347">
    <property type="entry name" value="POTASSIUM CHANNEL RELATED"/>
    <property type="match status" value="1"/>
</dbReference>
<keyword evidence="3" id="KW-1003">Cell membrane</keyword>
<evidence type="ECO:0000313" key="11">
    <source>
        <dbReference type="EMBL" id="MBD2756729.1"/>
    </source>
</evidence>
<evidence type="ECO:0000256" key="5">
    <source>
        <dbReference type="ARBA" id="ARBA00022989"/>
    </source>
</evidence>
<dbReference type="Pfam" id="PF21082">
    <property type="entry name" value="MS_channel_3rd"/>
    <property type="match status" value="1"/>
</dbReference>
<dbReference type="Gene3D" id="1.10.287.1260">
    <property type="match status" value="1"/>
</dbReference>
<feature type="transmembrane region" description="Helical" evidence="7">
    <location>
        <begin position="493"/>
        <end position="512"/>
    </location>
</feature>
<dbReference type="InterPro" id="IPR052702">
    <property type="entry name" value="MscS-like_channel"/>
</dbReference>
<feature type="transmembrane region" description="Helical" evidence="7">
    <location>
        <begin position="440"/>
        <end position="460"/>
    </location>
</feature>
<evidence type="ECO:0000256" key="1">
    <source>
        <dbReference type="ARBA" id="ARBA00004651"/>
    </source>
</evidence>
<dbReference type="RefSeq" id="WP_191042352.1">
    <property type="nucleotide sequence ID" value="NZ_JACXAA010000014.1"/>
</dbReference>
<sequence length="780" mass="86760">MAIKKYFSQLLLSVFILAVPTASIAQDTVRVQDKAIGQTIPDTLLFKIQKAQSVITELKAANKRGYGITRIRTGLASVKANINPISADVQAHKKVVEAKNLTNYNLILNDALEKLTSWRTTLSKSNNDLQTRLDQVLALSSDSLLTVAGNDTTEKKLYADQLVGLRLQLQDAGTRTSAKLDTVSRLLADVSGTLLTINTLQTTINERLQKSAENTFQKESPYLWEAPATVAGSNWQTLFQSTYQGQNKILKYFFASTWDNRLLLLLVSGAFFIWVYTNFKKARTPSLRQKIGELQFNNIKPIPIVSSLIVLLSLTPLFEPQSPTLYIEIIQLVLFLVLTIHLWKGFSKHESRLWSLSGVLYLLLILTYPFVGDSVFLRLWLIALNIAFLYVGFIYLKRLPRKPITNRLIRPISKLYLVLIVLAIVLNILGRISLAKTFGITAVIGLIQITGLGVFIEVVLEALELQIKLSASSEGLFSRVNVRHTRWSFKRGLAFIAIAIWLLVFFINLGIADSVFNFLYQILTRPRSFGSISFTLSNVLAFSIILYLSSLLQKNIGLFFGESQLPVVDGQTSQVSSMLALIRLVIIIAGVLLAVAASGVSVDKFTVVLGALSVGIGLGMQTIINNFVSGIILLFEKPFRIGDYIELADKKGRIRDIGIRSSKMITSQGSEVIIPNGDLLSNRLVNWTSNDTYLKTEFSLKVTMDTDLQAMREIIKTEASQLEGSLQTMSPDILVTAIGGDTVELKVLVWIESIYDEANLKSQLLQQLATKFREANIKLV</sequence>
<feature type="transmembrane region" description="Helical" evidence="7">
    <location>
        <begin position="532"/>
        <end position="552"/>
    </location>
</feature>
<feature type="domain" description="Mechanosensitive ion channel MscS" evidence="9">
    <location>
        <begin position="622"/>
        <end position="688"/>
    </location>
</feature>
<name>A0A927GGC2_9BACT</name>
<evidence type="ECO:0000256" key="2">
    <source>
        <dbReference type="ARBA" id="ARBA00008017"/>
    </source>
</evidence>
<feature type="domain" description="Mechanosensitive ion channel MscS C-terminal" evidence="10">
    <location>
        <begin position="697"/>
        <end position="778"/>
    </location>
</feature>
<evidence type="ECO:0000256" key="3">
    <source>
        <dbReference type="ARBA" id="ARBA00022475"/>
    </source>
</evidence>
<evidence type="ECO:0000259" key="9">
    <source>
        <dbReference type="Pfam" id="PF00924"/>
    </source>
</evidence>
<comment type="subcellular location">
    <subcellularLocation>
        <location evidence="1">Cell membrane</location>
        <topology evidence="1">Multi-pass membrane protein</topology>
    </subcellularLocation>
</comment>
<dbReference type="SUPFAM" id="SSF82689">
    <property type="entry name" value="Mechanosensitive channel protein MscS (YggB), C-terminal domain"/>
    <property type="match status" value="1"/>
</dbReference>
<evidence type="ECO:0000313" key="12">
    <source>
        <dbReference type="Proteomes" id="UP000653797"/>
    </source>
</evidence>
<dbReference type="InterPro" id="IPR049278">
    <property type="entry name" value="MS_channel_C"/>
</dbReference>
<feature type="transmembrane region" description="Helical" evidence="7">
    <location>
        <begin position="262"/>
        <end position="279"/>
    </location>
</feature>
<evidence type="ECO:0000256" key="4">
    <source>
        <dbReference type="ARBA" id="ARBA00022692"/>
    </source>
</evidence>
<feature type="transmembrane region" description="Helical" evidence="7">
    <location>
        <begin position="353"/>
        <end position="371"/>
    </location>
</feature>
<accession>A0A927GGC2</accession>
<dbReference type="GO" id="GO:0005886">
    <property type="term" value="C:plasma membrane"/>
    <property type="evidence" value="ECO:0007669"/>
    <property type="project" value="UniProtKB-SubCell"/>
</dbReference>
<dbReference type="InterPro" id="IPR006685">
    <property type="entry name" value="MscS_channel_2nd"/>
</dbReference>
<comment type="caution">
    <text evidence="11">The sequence shown here is derived from an EMBL/GenBank/DDBJ whole genome shotgun (WGS) entry which is preliminary data.</text>
</comment>
<evidence type="ECO:0000256" key="7">
    <source>
        <dbReference type="SAM" id="Phobius"/>
    </source>
</evidence>
<dbReference type="EMBL" id="JACXAA010000014">
    <property type="protein sequence ID" value="MBD2756729.1"/>
    <property type="molecule type" value="Genomic_DNA"/>
</dbReference>
<feature type="transmembrane region" description="Helical" evidence="7">
    <location>
        <begin position="377"/>
        <end position="396"/>
    </location>
</feature>
<evidence type="ECO:0000256" key="6">
    <source>
        <dbReference type="ARBA" id="ARBA00023136"/>
    </source>
</evidence>
<evidence type="ECO:0000256" key="8">
    <source>
        <dbReference type="SAM" id="SignalP"/>
    </source>
</evidence>
<dbReference type="Pfam" id="PF00924">
    <property type="entry name" value="MS_channel_2nd"/>
    <property type="match status" value="1"/>
</dbReference>
<dbReference type="InterPro" id="IPR011014">
    <property type="entry name" value="MscS_channel_TM-2"/>
</dbReference>
<feature type="transmembrane region" description="Helical" evidence="7">
    <location>
        <begin position="416"/>
        <end position="434"/>
    </location>
</feature>
<dbReference type="AlphaFoldDB" id="A0A927GGC2"/>
<dbReference type="SUPFAM" id="SSF50182">
    <property type="entry name" value="Sm-like ribonucleoproteins"/>
    <property type="match status" value="1"/>
</dbReference>
<feature type="transmembrane region" description="Helical" evidence="7">
    <location>
        <begin position="299"/>
        <end position="318"/>
    </location>
</feature>
<keyword evidence="6 7" id="KW-0472">Membrane</keyword>
<feature type="transmembrane region" description="Helical" evidence="7">
    <location>
        <begin position="608"/>
        <end position="635"/>
    </location>
</feature>
<dbReference type="InterPro" id="IPR023408">
    <property type="entry name" value="MscS_beta-dom_sf"/>
</dbReference>
<feature type="transmembrane region" description="Helical" evidence="7">
    <location>
        <begin position="581"/>
        <end position="602"/>
    </location>
</feature>
<dbReference type="Gene3D" id="2.30.30.60">
    <property type="match status" value="1"/>
</dbReference>
<feature type="chain" id="PRO_5037219240" evidence="8">
    <location>
        <begin position="26"/>
        <end position="780"/>
    </location>
</feature>
<dbReference type="Gene3D" id="3.30.70.100">
    <property type="match status" value="1"/>
</dbReference>
<evidence type="ECO:0000259" key="10">
    <source>
        <dbReference type="Pfam" id="PF21082"/>
    </source>
</evidence>
<keyword evidence="12" id="KW-1185">Reference proteome</keyword>
<dbReference type="SUPFAM" id="SSF82861">
    <property type="entry name" value="Mechanosensitive channel protein MscS (YggB), transmembrane region"/>
    <property type="match status" value="1"/>
</dbReference>
<keyword evidence="8" id="KW-0732">Signal</keyword>
<dbReference type="Proteomes" id="UP000653797">
    <property type="component" value="Unassembled WGS sequence"/>
</dbReference>
<dbReference type="GO" id="GO:0008381">
    <property type="term" value="F:mechanosensitive monoatomic ion channel activity"/>
    <property type="evidence" value="ECO:0007669"/>
    <property type="project" value="UniProtKB-ARBA"/>
</dbReference>
<dbReference type="InterPro" id="IPR011066">
    <property type="entry name" value="MscS_channel_C_sf"/>
</dbReference>